<name>A0ACC1QQZ4_9HYPO</name>
<dbReference type="Proteomes" id="UP001148737">
    <property type="component" value="Unassembled WGS sequence"/>
</dbReference>
<dbReference type="EMBL" id="JANAKD010001039">
    <property type="protein sequence ID" value="KAJ3484273.1"/>
    <property type="molecule type" value="Genomic_DNA"/>
</dbReference>
<organism evidence="1 2">
    <name type="scientific">Lecanicillium saksenae</name>
    <dbReference type="NCBI Taxonomy" id="468837"/>
    <lineage>
        <taxon>Eukaryota</taxon>
        <taxon>Fungi</taxon>
        <taxon>Dikarya</taxon>
        <taxon>Ascomycota</taxon>
        <taxon>Pezizomycotina</taxon>
        <taxon>Sordariomycetes</taxon>
        <taxon>Hypocreomycetidae</taxon>
        <taxon>Hypocreales</taxon>
        <taxon>Cordycipitaceae</taxon>
        <taxon>Lecanicillium</taxon>
    </lineage>
</organism>
<protein>
    <submittedName>
        <fullName evidence="1">Uncharacterized protein</fullName>
    </submittedName>
</protein>
<keyword evidence="2" id="KW-1185">Reference proteome</keyword>
<gene>
    <name evidence="1" type="ORF">NLG97_g7099</name>
</gene>
<evidence type="ECO:0000313" key="1">
    <source>
        <dbReference type="EMBL" id="KAJ3484273.1"/>
    </source>
</evidence>
<evidence type="ECO:0000313" key="2">
    <source>
        <dbReference type="Proteomes" id="UP001148737"/>
    </source>
</evidence>
<reference evidence="1" key="1">
    <citation type="submission" date="2022-07" db="EMBL/GenBank/DDBJ databases">
        <title>Genome Sequence of Lecanicillium saksenae.</title>
        <authorList>
            <person name="Buettner E."/>
        </authorList>
    </citation>
    <scope>NUCLEOTIDE SEQUENCE</scope>
    <source>
        <strain evidence="1">VT-O1</strain>
    </source>
</reference>
<sequence length="282" mass="31929">MEECGADDGLVAPDGALALRLAADNGHREVVAYLPARRGGGWTRWKVKHEKQMRRVRKSARKIGQFLYYVLVAPPKVLFWHAPKWAWENRARVGRWVTKKVLGVPKALAKVPEYAWKGIKAVPRACVHMAKAMWRVICGIPKVLEIIFKWIQTGVVRVCRAMTNAAKKVASLIHTALSAVLSFFKRITLRDVWQGAVVAFRSIFVDFPKAFGKFMVDAVEVIYKGLKIFFGSLGKCIYYSAFGIVWLLIYIPKKLVDIIVALGRSIPNTFKEVMVHINPKRI</sequence>
<comment type="caution">
    <text evidence="1">The sequence shown here is derived from an EMBL/GenBank/DDBJ whole genome shotgun (WGS) entry which is preliminary data.</text>
</comment>
<proteinExistence type="predicted"/>
<accession>A0ACC1QQZ4</accession>